<keyword evidence="1" id="KW-0472">Membrane</keyword>
<keyword evidence="1" id="KW-1133">Transmembrane helix</keyword>
<gene>
    <name evidence="2" type="ORF">PSON_ATCC_30995.1.T0110395</name>
</gene>
<accession>A0A8S1KW55</accession>
<dbReference type="OrthoDB" id="308247at2759"/>
<protein>
    <submittedName>
        <fullName evidence="2">Uncharacterized protein</fullName>
    </submittedName>
</protein>
<evidence type="ECO:0000313" key="2">
    <source>
        <dbReference type="EMBL" id="CAD8057793.1"/>
    </source>
</evidence>
<dbReference type="EMBL" id="CAJJDN010000011">
    <property type="protein sequence ID" value="CAD8057793.1"/>
    <property type="molecule type" value="Genomic_DNA"/>
</dbReference>
<comment type="caution">
    <text evidence="2">The sequence shown here is derived from an EMBL/GenBank/DDBJ whole genome shotgun (WGS) entry which is preliminary data.</text>
</comment>
<feature type="transmembrane region" description="Helical" evidence="1">
    <location>
        <begin position="49"/>
        <end position="71"/>
    </location>
</feature>
<keyword evidence="3" id="KW-1185">Reference proteome</keyword>
<name>A0A8S1KW55_9CILI</name>
<evidence type="ECO:0000256" key="1">
    <source>
        <dbReference type="SAM" id="Phobius"/>
    </source>
</evidence>
<proteinExistence type="predicted"/>
<reference evidence="2" key="1">
    <citation type="submission" date="2021-01" db="EMBL/GenBank/DDBJ databases">
        <authorList>
            <consortium name="Genoscope - CEA"/>
            <person name="William W."/>
        </authorList>
    </citation>
    <scope>NUCLEOTIDE SEQUENCE</scope>
</reference>
<organism evidence="2 3">
    <name type="scientific">Paramecium sonneborni</name>
    <dbReference type="NCBI Taxonomy" id="65129"/>
    <lineage>
        <taxon>Eukaryota</taxon>
        <taxon>Sar</taxon>
        <taxon>Alveolata</taxon>
        <taxon>Ciliophora</taxon>
        <taxon>Intramacronucleata</taxon>
        <taxon>Oligohymenophorea</taxon>
        <taxon>Peniculida</taxon>
        <taxon>Parameciidae</taxon>
        <taxon>Paramecium</taxon>
    </lineage>
</organism>
<keyword evidence="1" id="KW-0812">Transmembrane</keyword>
<feature type="transmembrane region" description="Helical" evidence="1">
    <location>
        <begin position="159"/>
        <end position="179"/>
    </location>
</feature>
<dbReference type="AlphaFoldDB" id="A0A8S1KW55"/>
<feature type="transmembrane region" description="Helical" evidence="1">
    <location>
        <begin position="117"/>
        <end position="139"/>
    </location>
</feature>
<evidence type="ECO:0000313" key="3">
    <source>
        <dbReference type="Proteomes" id="UP000692954"/>
    </source>
</evidence>
<dbReference type="Proteomes" id="UP000692954">
    <property type="component" value="Unassembled WGS sequence"/>
</dbReference>
<sequence length="228" mass="27193">MRLNLIFLKERSSQVRKYYTQLSLHYSQFVFAQQKPVFAICKSWILNSYFYIVIILTIMDILITMSIIIYYGRKLKKVLVYVKQRFSSNKNESHQYSIQSPFFEADLPNEKIHQIQVVVYSITINTILYIIIILILFWSDQNLLCNFEEDDKLDVKNNIMIFIFTATQLFPCFMVPYAFNYRVKENPINDDGLEFTRERAASSKFQMDESNDIFVQRLTRGRTKQDDE</sequence>